<accession>A0AAD2D2V1</accession>
<feature type="compositionally biased region" description="Basic residues" evidence="1">
    <location>
        <begin position="160"/>
        <end position="169"/>
    </location>
</feature>
<feature type="compositionally biased region" description="Basic and acidic residues" evidence="1">
    <location>
        <begin position="1"/>
        <end position="18"/>
    </location>
</feature>
<gene>
    <name evidence="2" type="ORF">ECRASSUSDP1_LOCUS19551</name>
</gene>
<dbReference type="Proteomes" id="UP001295684">
    <property type="component" value="Unassembled WGS sequence"/>
</dbReference>
<reference evidence="2" key="1">
    <citation type="submission" date="2023-07" db="EMBL/GenBank/DDBJ databases">
        <authorList>
            <consortium name="AG Swart"/>
            <person name="Singh M."/>
            <person name="Singh A."/>
            <person name="Seah K."/>
            <person name="Emmerich C."/>
        </authorList>
    </citation>
    <scope>NUCLEOTIDE SEQUENCE</scope>
    <source>
        <strain evidence="2">DP1</strain>
    </source>
</reference>
<dbReference type="EMBL" id="CAMPGE010019854">
    <property type="protein sequence ID" value="CAI2378156.1"/>
    <property type="molecule type" value="Genomic_DNA"/>
</dbReference>
<protein>
    <submittedName>
        <fullName evidence="2">Uncharacterized protein</fullName>
    </submittedName>
</protein>
<proteinExistence type="predicted"/>
<feature type="region of interest" description="Disordered" evidence="1">
    <location>
        <begin position="1"/>
        <end position="22"/>
    </location>
</feature>
<feature type="compositionally biased region" description="Basic and acidic residues" evidence="1">
    <location>
        <begin position="87"/>
        <end position="103"/>
    </location>
</feature>
<sequence>MEESMSRTEDPKPSDKSKTKSKKVLSFFSKLCCLSTGETAHTGLRDKIRKQRLSWISQVDDDRKENDIEEIQPRYPTKPISLKKRRENKDKLRKIQEKGSQEDEKNDDDESKVNASIISGASAIRLIIPPYSSPPGPTKKAMDRKTDQSDNPLVVDESQRKHKPKKSHVNKPAPSFLQRVHENKYFGKLHKHKEHSQTKETKKHHANHGGSNKPEKFRISINDQDAPIINKFVNEKPEIKEKDVFNKIKVFADQSEAPLDSCSAKINLKEIINTESEHIMKCSVSELQRGDLNVSPVDLVSNSENTSEFNIPDHNDDNFVHPLKQRTSSFRKMTRPRPRLSVSKRLSVVDNRRGSESPFFGNKPFQNWDKRRSKMTLEEVRSIRTMNYSPSQKTENNDSLNVSPKNAQIKNTMGLFKMFHAMEANSLSNCQSVHKSSQNIHKDLKLNLISTLDENLINKRKNSISSSNLLVPQALNFNGSSNIETIQEHSLSVSSVSNLGKDEVEDELDLARRSDTSTKQAPESPIVTMGERN</sequence>
<dbReference type="AlphaFoldDB" id="A0AAD2D2V1"/>
<feature type="region of interest" description="Disordered" evidence="1">
    <location>
        <begin position="59"/>
        <end position="217"/>
    </location>
</feature>
<evidence type="ECO:0000313" key="2">
    <source>
        <dbReference type="EMBL" id="CAI2378156.1"/>
    </source>
</evidence>
<evidence type="ECO:0000256" key="1">
    <source>
        <dbReference type="SAM" id="MobiDB-lite"/>
    </source>
</evidence>
<feature type="region of interest" description="Disordered" evidence="1">
    <location>
        <begin position="504"/>
        <end position="533"/>
    </location>
</feature>
<keyword evidence="3" id="KW-1185">Reference proteome</keyword>
<name>A0AAD2D2V1_EUPCR</name>
<comment type="caution">
    <text evidence="2">The sequence shown here is derived from an EMBL/GenBank/DDBJ whole genome shotgun (WGS) entry which is preliminary data.</text>
</comment>
<organism evidence="2 3">
    <name type="scientific">Euplotes crassus</name>
    <dbReference type="NCBI Taxonomy" id="5936"/>
    <lineage>
        <taxon>Eukaryota</taxon>
        <taxon>Sar</taxon>
        <taxon>Alveolata</taxon>
        <taxon>Ciliophora</taxon>
        <taxon>Intramacronucleata</taxon>
        <taxon>Spirotrichea</taxon>
        <taxon>Hypotrichia</taxon>
        <taxon>Euplotida</taxon>
        <taxon>Euplotidae</taxon>
        <taxon>Moneuplotes</taxon>
    </lineage>
</organism>
<evidence type="ECO:0000313" key="3">
    <source>
        <dbReference type="Proteomes" id="UP001295684"/>
    </source>
</evidence>